<dbReference type="GO" id="GO:0000287">
    <property type="term" value="F:magnesium ion binding"/>
    <property type="evidence" value="ECO:0007669"/>
    <property type="project" value="UniProtKB-UniRule"/>
</dbReference>
<comment type="function">
    <text evidence="8">Nucleotidyltransferase involved in the post-translational modification of proteins. It can catalyze the addition of adenosine monophosphate (AMP) or uridine monophosphate (UMP) to a protein, resulting in modifications known as AMPylation and UMPylation.</text>
</comment>
<dbReference type="NCBIfam" id="NF000658">
    <property type="entry name" value="PRK00029.1"/>
    <property type="match status" value="1"/>
</dbReference>
<feature type="binding site" evidence="8">
    <location>
        <position position="123"/>
    </location>
    <ligand>
        <name>ATP</name>
        <dbReference type="ChEBI" id="CHEBI:30616"/>
    </ligand>
</feature>
<evidence type="ECO:0000256" key="2">
    <source>
        <dbReference type="ARBA" id="ARBA00022679"/>
    </source>
</evidence>
<dbReference type="EC" id="2.7.7.108" evidence="8"/>
<evidence type="ECO:0000256" key="6">
    <source>
        <dbReference type="ARBA" id="ARBA00022840"/>
    </source>
</evidence>
<feature type="binding site" evidence="8">
    <location>
        <position position="251"/>
    </location>
    <ligand>
        <name>Mg(2+)</name>
        <dbReference type="ChEBI" id="CHEBI:18420"/>
    </ligand>
</feature>
<feature type="binding site" evidence="8">
    <location>
        <position position="91"/>
    </location>
    <ligand>
        <name>ATP</name>
        <dbReference type="ChEBI" id="CHEBI:30616"/>
    </ligand>
</feature>
<accession>A0A1M5X3F3</accession>
<proteinExistence type="inferred from homology"/>
<feature type="binding site" evidence="8">
    <location>
        <position position="260"/>
    </location>
    <ligand>
        <name>ATP</name>
        <dbReference type="ChEBI" id="CHEBI:30616"/>
    </ligand>
</feature>
<evidence type="ECO:0000256" key="7">
    <source>
        <dbReference type="ARBA" id="ARBA00022842"/>
    </source>
</evidence>
<dbReference type="PANTHER" id="PTHR32057:SF14">
    <property type="entry name" value="PROTEIN ADENYLYLTRANSFERASE SELO, MITOCHONDRIAL"/>
    <property type="match status" value="1"/>
</dbReference>
<evidence type="ECO:0000256" key="1">
    <source>
        <dbReference type="ARBA" id="ARBA00009747"/>
    </source>
</evidence>
<feature type="active site" description="Proton acceptor" evidence="8">
    <location>
        <position position="250"/>
    </location>
</feature>
<feature type="binding site" evidence="8">
    <location>
        <position position="90"/>
    </location>
    <ligand>
        <name>ATP</name>
        <dbReference type="ChEBI" id="CHEBI:30616"/>
    </ligand>
</feature>
<dbReference type="OrthoDB" id="9776281at2"/>
<evidence type="ECO:0000256" key="4">
    <source>
        <dbReference type="ARBA" id="ARBA00022723"/>
    </source>
</evidence>
<comment type="catalytic activity">
    <reaction evidence="8">
        <text>L-tyrosyl-[protein] + UTP = O-(5'-uridylyl)-L-tyrosyl-[protein] + diphosphate</text>
        <dbReference type="Rhea" id="RHEA:83887"/>
        <dbReference type="Rhea" id="RHEA-COMP:10136"/>
        <dbReference type="Rhea" id="RHEA-COMP:20238"/>
        <dbReference type="ChEBI" id="CHEBI:33019"/>
        <dbReference type="ChEBI" id="CHEBI:46398"/>
        <dbReference type="ChEBI" id="CHEBI:46858"/>
        <dbReference type="ChEBI" id="CHEBI:90602"/>
    </reaction>
</comment>
<keyword evidence="2 8" id="KW-0808">Transferase</keyword>
<sequence>MSFWQQLKISHRYAQFPPSFYTKIQPEPLEQCRWGSWNTSLARSLGLPETPDDTLLDAFSGADIPPQFDPLAMKYAGHQFGVYNPDLGDGRGLLLGEITDQQGRCFDIHIKGSGRTPYSRMGDGRAVLRSTIREYLCSEAIHALGGPTTRALGLITSDSPVFRERAETGAMLIRLTETHIRFGHFEHFFYTGQLSELRLLADKVIAWHFPQVSDHENAYLGMFEQIIAKTAEMIAFWQAYGFAHGVMNTDNMSVLGQTFDYGPFSFLDDYDPHFICNHSDYQGRYAFDMQPGIGLWNLTALAHALTPLVDKAALEQALDQYEALLNQAYSRLIRRRLGLYGQLEDDSELCHDILGLLAAEKIDYTVFFRHLSSLDISSSDTVTGLFSDQLAITSWLTNYLRRCEMNAEDTGSIISAASRCEQMRQVNPKFILRTYLAQQVIDAAEQGDFSAFHQLAEVLKSPFDEHAEFEDYAKPPPDWGKGMVLTCSS</sequence>
<dbReference type="EC" id="2.7.7.-" evidence="8"/>
<keyword evidence="5 8" id="KW-0547">Nucleotide-binding</keyword>
<dbReference type="EMBL" id="FQXZ01000009">
    <property type="protein sequence ID" value="SHH94367.1"/>
    <property type="molecule type" value="Genomic_DNA"/>
</dbReference>
<dbReference type="GO" id="GO:0030145">
    <property type="term" value="F:manganese ion binding"/>
    <property type="evidence" value="ECO:0007669"/>
    <property type="project" value="UniProtKB-UniRule"/>
</dbReference>
<feature type="binding site" evidence="8">
    <location>
        <position position="260"/>
    </location>
    <ligand>
        <name>Mg(2+)</name>
        <dbReference type="ChEBI" id="CHEBI:18420"/>
    </ligand>
</feature>
<comment type="cofactor">
    <cofactor evidence="8">
        <name>Mg(2+)</name>
        <dbReference type="ChEBI" id="CHEBI:18420"/>
    </cofactor>
    <cofactor evidence="8">
        <name>Mn(2+)</name>
        <dbReference type="ChEBI" id="CHEBI:29035"/>
    </cofactor>
</comment>
<keyword evidence="6 8" id="KW-0067">ATP-binding</keyword>
<keyword evidence="3 8" id="KW-0548">Nucleotidyltransferase</keyword>
<dbReference type="RefSeq" id="WP_073602727.1">
    <property type="nucleotide sequence ID" value="NZ_FQXZ01000009.1"/>
</dbReference>
<comment type="catalytic activity">
    <reaction evidence="8">
        <text>L-threonyl-[protein] + ATP = 3-O-(5'-adenylyl)-L-threonyl-[protein] + diphosphate</text>
        <dbReference type="Rhea" id="RHEA:54292"/>
        <dbReference type="Rhea" id="RHEA-COMP:11060"/>
        <dbReference type="Rhea" id="RHEA-COMP:13847"/>
        <dbReference type="ChEBI" id="CHEBI:30013"/>
        <dbReference type="ChEBI" id="CHEBI:30616"/>
        <dbReference type="ChEBI" id="CHEBI:33019"/>
        <dbReference type="ChEBI" id="CHEBI:138113"/>
        <dbReference type="EC" id="2.7.7.108"/>
    </reaction>
</comment>
<keyword evidence="4 8" id="KW-0479">Metal-binding</keyword>
<keyword evidence="10" id="KW-1185">Reference proteome</keyword>
<comment type="catalytic activity">
    <reaction evidence="8">
        <text>L-seryl-[protein] + UTP = O-(5'-uridylyl)-L-seryl-[protein] + diphosphate</text>
        <dbReference type="Rhea" id="RHEA:64604"/>
        <dbReference type="Rhea" id="RHEA-COMP:9863"/>
        <dbReference type="Rhea" id="RHEA-COMP:16635"/>
        <dbReference type="ChEBI" id="CHEBI:29999"/>
        <dbReference type="ChEBI" id="CHEBI:33019"/>
        <dbReference type="ChEBI" id="CHEBI:46398"/>
        <dbReference type="ChEBI" id="CHEBI:156051"/>
    </reaction>
</comment>
<comment type="catalytic activity">
    <reaction evidence="8">
        <text>L-seryl-[protein] + ATP = 3-O-(5'-adenylyl)-L-seryl-[protein] + diphosphate</text>
        <dbReference type="Rhea" id="RHEA:58120"/>
        <dbReference type="Rhea" id="RHEA-COMP:9863"/>
        <dbReference type="Rhea" id="RHEA-COMP:15073"/>
        <dbReference type="ChEBI" id="CHEBI:29999"/>
        <dbReference type="ChEBI" id="CHEBI:30616"/>
        <dbReference type="ChEBI" id="CHEBI:33019"/>
        <dbReference type="ChEBI" id="CHEBI:142516"/>
        <dbReference type="EC" id="2.7.7.108"/>
    </reaction>
</comment>
<feature type="binding site" evidence="8">
    <location>
        <position position="174"/>
    </location>
    <ligand>
        <name>ATP</name>
        <dbReference type="ChEBI" id="CHEBI:30616"/>
    </ligand>
</feature>
<protein>
    <recommendedName>
        <fullName evidence="8">Protein nucleotidyltransferase YdiU</fullName>
        <ecNumber evidence="8">2.7.7.-</ecNumber>
    </recommendedName>
    <alternativeName>
        <fullName evidence="8">Protein adenylyltransferase YdiU</fullName>
        <ecNumber evidence="8">2.7.7.108</ecNumber>
    </alternativeName>
    <alternativeName>
        <fullName evidence="8">Protein uridylyltransferase YdiU</fullName>
        <ecNumber evidence="8">2.7.7.-</ecNumber>
    </alternativeName>
</protein>
<dbReference type="InterPro" id="IPR003846">
    <property type="entry name" value="SelO"/>
</dbReference>
<dbReference type="Proteomes" id="UP000184608">
    <property type="component" value="Unassembled WGS sequence"/>
</dbReference>
<feature type="binding site" evidence="8">
    <location>
        <position position="111"/>
    </location>
    <ligand>
        <name>ATP</name>
        <dbReference type="ChEBI" id="CHEBI:30616"/>
    </ligand>
</feature>
<dbReference type="AlphaFoldDB" id="A0A1M5X3F3"/>
<feature type="binding site" evidence="8">
    <location>
        <position position="181"/>
    </location>
    <ligand>
        <name>ATP</name>
        <dbReference type="ChEBI" id="CHEBI:30616"/>
    </ligand>
</feature>
<dbReference type="GO" id="GO:0070733">
    <property type="term" value="F:AMPylase activity"/>
    <property type="evidence" value="ECO:0007669"/>
    <property type="project" value="UniProtKB-EC"/>
</dbReference>
<dbReference type="GO" id="GO:0005524">
    <property type="term" value="F:ATP binding"/>
    <property type="evidence" value="ECO:0007669"/>
    <property type="project" value="UniProtKB-UniRule"/>
</dbReference>
<dbReference type="HAMAP" id="MF_00692">
    <property type="entry name" value="SelO"/>
    <property type="match status" value="1"/>
</dbReference>
<reference evidence="9 10" key="1">
    <citation type="submission" date="2016-11" db="EMBL/GenBank/DDBJ databases">
        <authorList>
            <person name="Jaros S."/>
            <person name="Januszkiewicz K."/>
            <person name="Wedrychowicz H."/>
        </authorList>
    </citation>
    <scope>NUCLEOTIDE SEQUENCE [LARGE SCALE GENOMIC DNA]</scope>
    <source>
        <strain evidence="9 10">CECT 7868</strain>
    </source>
</reference>
<organism evidence="9 10">
    <name type="scientific">Vibrio aerogenes CECT 7868</name>
    <dbReference type="NCBI Taxonomy" id="1216006"/>
    <lineage>
        <taxon>Bacteria</taxon>
        <taxon>Pseudomonadati</taxon>
        <taxon>Pseudomonadota</taxon>
        <taxon>Gammaproteobacteria</taxon>
        <taxon>Vibrionales</taxon>
        <taxon>Vibrionaceae</taxon>
        <taxon>Vibrio</taxon>
    </lineage>
</organism>
<dbReference type="STRING" id="1216006.VA7868_00957"/>
<gene>
    <name evidence="8" type="primary">ydiU</name>
    <name evidence="8" type="synonym">selO</name>
    <name evidence="9" type="ORF">VA7868_00957</name>
</gene>
<name>A0A1M5X3F3_9VIBR</name>
<comment type="similarity">
    <text evidence="1 8">Belongs to the SELO family.</text>
</comment>
<keyword evidence="7 8" id="KW-0460">Magnesium</keyword>
<dbReference type="Pfam" id="PF02696">
    <property type="entry name" value="SelO"/>
    <property type="match status" value="1"/>
</dbReference>
<evidence type="ECO:0000256" key="8">
    <source>
        <dbReference type="HAMAP-Rule" id="MF_00692"/>
    </source>
</evidence>
<evidence type="ECO:0000313" key="9">
    <source>
        <dbReference type="EMBL" id="SHH94367.1"/>
    </source>
</evidence>
<feature type="binding site" evidence="8">
    <location>
        <position position="88"/>
    </location>
    <ligand>
        <name>ATP</name>
        <dbReference type="ChEBI" id="CHEBI:30616"/>
    </ligand>
</feature>
<evidence type="ECO:0000256" key="3">
    <source>
        <dbReference type="ARBA" id="ARBA00022695"/>
    </source>
</evidence>
<dbReference type="PANTHER" id="PTHR32057">
    <property type="entry name" value="PROTEIN ADENYLYLTRANSFERASE SELO, MITOCHONDRIAL"/>
    <property type="match status" value="1"/>
</dbReference>
<evidence type="ECO:0000313" key="10">
    <source>
        <dbReference type="Proteomes" id="UP000184608"/>
    </source>
</evidence>
<evidence type="ECO:0000256" key="5">
    <source>
        <dbReference type="ARBA" id="ARBA00022741"/>
    </source>
</evidence>
<keyword evidence="8" id="KW-0464">Manganese</keyword>
<feature type="binding site" evidence="8">
    <location>
        <position position="124"/>
    </location>
    <ligand>
        <name>ATP</name>
        <dbReference type="ChEBI" id="CHEBI:30616"/>
    </ligand>
</feature>
<comment type="catalytic activity">
    <reaction evidence="8">
        <text>L-tyrosyl-[protein] + ATP = O-(5'-adenylyl)-L-tyrosyl-[protein] + diphosphate</text>
        <dbReference type="Rhea" id="RHEA:54288"/>
        <dbReference type="Rhea" id="RHEA-COMP:10136"/>
        <dbReference type="Rhea" id="RHEA-COMP:13846"/>
        <dbReference type="ChEBI" id="CHEBI:30616"/>
        <dbReference type="ChEBI" id="CHEBI:33019"/>
        <dbReference type="ChEBI" id="CHEBI:46858"/>
        <dbReference type="ChEBI" id="CHEBI:83624"/>
        <dbReference type="EC" id="2.7.7.108"/>
    </reaction>
</comment>
<comment type="catalytic activity">
    <reaction evidence="8">
        <text>L-histidyl-[protein] + UTP = N(tele)-(5'-uridylyl)-L-histidyl-[protein] + diphosphate</text>
        <dbReference type="Rhea" id="RHEA:83891"/>
        <dbReference type="Rhea" id="RHEA-COMP:9745"/>
        <dbReference type="Rhea" id="RHEA-COMP:20239"/>
        <dbReference type="ChEBI" id="CHEBI:29979"/>
        <dbReference type="ChEBI" id="CHEBI:33019"/>
        <dbReference type="ChEBI" id="CHEBI:46398"/>
        <dbReference type="ChEBI" id="CHEBI:233474"/>
    </reaction>
</comment>